<sequence length="150" mass="17074">MKVYVDADACPVKNTIIQEAGKKNISVILVTSISHFSLQEYPYWVETIYVDTGADAADYRIMKLVEKGDIVITQDYGLASLALAKGCHVLHHKGFAYTNNNIDQLLQSRYLSAKERRSGKHTKGPKALTEEDREKFLELFQKYLSQCNWL</sequence>
<dbReference type="InterPro" id="IPR003791">
    <property type="entry name" value="UPF0178"/>
</dbReference>
<name>A0ABW3NC78_9BACI</name>
<dbReference type="EMBL" id="JBHTKK010000002">
    <property type="protein sequence ID" value="MFD1065087.1"/>
    <property type="molecule type" value="Genomic_DNA"/>
</dbReference>
<accession>A0ABW3NC78</accession>
<dbReference type="HAMAP" id="MF_00489">
    <property type="entry name" value="UPF0178"/>
    <property type="match status" value="1"/>
</dbReference>
<proteinExistence type="inferred from homology"/>
<reference evidence="4" key="1">
    <citation type="journal article" date="2019" name="Int. J. Syst. Evol. Microbiol.">
        <title>The Global Catalogue of Microorganisms (GCM) 10K type strain sequencing project: providing services to taxonomists for standard genome sequencing and annotation.</title>
        <authorList>
            <consortium name="The Broad Institute Genomics Platform"/>
            <consortium name="The Broad Institute Genome Sequencing Center for Infectious Disease"/>
            <person name="Wu L."/>
            <person name="Ma J."/>
        </authorList>
    </citation>
    <scope>NUCLEOTIDE SEQUENCE [LARGE SCALE GENOMIC DNA]</scope>
    <source>
        <strain evidence="4">CCUG 56608</strain>
    </source>
</reference>
<evidence type="ECO:0000256" key="2">
    <source>
        <dbReference type="HAMAP-Rule" id="MF_00489"/>
    </source>
</evidence>
<dbReference type="RefSeq" id="WP_379590632.1">
    <property type="nucleotide sequence ID" value="NZ_JBHTKK010000002.1"/>
</dbReference>
<dbReference type="Pfam" id="PF02639">
    <property type="entry name" value="DUF188"/>
    <property type="match status" value="1"/>
</dbReference>
<gene>
    <name evidence="3" type="ORF">ACFQ19_03520</name>
</gene>
<evidence type="ECO:0000313" key="3">
    <source>
        <dbReference type="EMBL" id="MFD1065087.1"/>
    </source>
</evidence>
<dbReference type="Proteomes" id="UP001597041">
    <property type="component" value="Unassembled WGS sequence"/>
</dbReference>
<dbReference type="NCBIfam" id="NF001095">
    <property type="entry name" value="PRK00124.1"/>
    <property type="match status" value="1"/>
</dbReference>
<comment type="caution">
    <text evidence="3">The sequence shown here is derived from an EMBL/GenBank/DDBJ whole genome shotgun (WGS) entry which is preliminary data.</text>
</comment>
<protein>
    <recommendedName>
        <fullName evidence="2">UPF0178 protein ACFQ19_03520</fullName>
    </recommendedName>
</protein>
<organism evidence="3 4">
    <name type="scientific">Oceanobacillus locisalsi</name>
    <dbReference type="NCBI Taxonomy" id="546107"/>
    <lineage>
        <taxon>Bacteria</taxon>
        <taxon>Bacillati</taxon>
        <taxon>Bacillota</taxon>
        <taxon>Bacilli</taxon>
        <taxon>Bacillales</taxon>
        <taxon>Bacillaceae</taxon>
        <taxon>Oceanobacillus</taxon>
    </lineage>
</organism>
<keyword evidence="4" id="KW-1185">Reference proteome</keyword>
<comment type="similarity">
    <text evidence="1 2">Belongs to the UPF0178 family.</text>
</comment>
<evidence type="ECO:0000256" key="1">
    <source>
        <dbReference type="ARBA" id="ARBA00008522"/>
    </source>
</evidence>
<evidence type="ECO:0000313" key="4">
    <source>
        <dbReference type="Proteomes" id="UP001597041"/>
    </source>
</evidence>
<dbReference type="PANTHER" id="PTHR35146">
    <property type="entry name" value="UPF0178 PROTEIN YAII"/>
    <property type="match status" value="1"/>
</dbReference>
<dbReference type="PANTHER" id="PTHR35146:SF1">
    <property type="entry name" value="UPF0178 PROTEIN YAII"/>
    <property type="match status" value="1"/>
</dbReference>